<gene>
    <name evidence="4" type="ORF">WICANDRAFT_69698</name>
</gene>
<reference evidence="4 5" key="1">
    <citation type="journal article" date="2016" name="Proc. Natl. Acad. Sci. U.S.A.">
        <title>Comparative genomics of biotechnologically important yeasts.</title>
        <authorList>
            <person name="Riley R."/>
            <person name="Haridas S."/>
            <person name="Wolfe K.H."/>
            <person name="Lopes M.R."/>
            <person name="Hittinger C.T."/>
            <person name="Goeker M."/>
            <person name="Salamov A.A."/>
            <person name="Wisecaver J.H."/>
            <person name="Long T.M."/>
            <person name="Calvey C.H."/>
            <person name="Aerts A.L."/>
            <person name="Barry K.W."/>
            <person name="Choi C."/>
            <person name="Clum A."/>
            <person name="Coughlan A.Y."/>
            <person name="Deshpande S."/>
            <person name="Douglass A.P."/>
            <person name="Hanson S.J."/>
            <person name="Klenk H.-P."/>
            <person name="LaButti K.M."/>
            <person name="Lapidus A."/>
            <person name="Lindquist E.A."/>
            <person name="Lipzen A.M."/>
            <person name="Meier-Kolthoff J.P."/>
            <person name="Ohm R.A."/>
            <person name="Otillar R.P."/>
            <person name="Pangilinan J.L."/>
            <person name="Peng Y."/>
            <person name="Rokas A."/>
            <person name="Rosa C.A."/>
            <person name="Scheuner C."/>
            <person name="Sibirny A.A."/>
            <person name="Slot J.C."/>
            <person name="Stielow J.B."/>
            <person name="Sun H."/>
            <person name="Kurtzman C.P."/>
            <person name="Blackwell M."/>
            <person name="Grigoriev I.V."/>
            <person name="Jeffries T.W."/>
        </authorList>
    </citation>
    <scope>NUCLEOTIDE SEQUENCE [LARGE SCALE GENOMIC DNA]</scope>
    <source>
        <strain evidence="5">ATCC 58044 / CBS 1984 / NCYC 433 / NRRL Y-366-8</strain>
    </source>
</reference>
<sequence>MDFFNGKIDAQITPASLQFLAITNPSLSKDEEDSINQVLAFISNEQDEEITDNYKLNKIGIIQGINSLIGNFDNNDSLNYIELDNQLIIFDEFESKYQIMLSLNLTQIKDDGVIEHTSQDIAPVEFLIKMIYQGYNDFRLHNGSFGSMSSEIPIFKETLTKWWTIWFKNLPLGLIENGSLKLYPGFKKANSSQLEAVAPSNSTNFYIFNTSRDNPETYGLLHDSQNNLTIESKLRFLNWIEEQDNYTISSQSLILPQVLKNIKLPDDASSSEIVYDPFKLVFNTLSDISRYSGVTGGVNASVNGVSNGFSSINGYLPSWMGGKSQESGVDEDTDERATDNEEDTNKDMGFLIGKVGDDILEKTVWLQLGVKDEEQKFRVVVFKYFELLFITIYEDGYSKLDDVEFYKDLKQEFVEIGQGIKIDEIKEKNFYFMIYDKFEQSISSNLPDIPNFDDDEVNDLKYFHDLSKSQTQSKMLHKEIIKLLEPELDGSDHQLEKLKRTKNGWWIYKLNHQNIKEILIIKKWQLLHKGGAGSADGIRNKILDNSTSILGSIGKDAKLWLEDYLTKNQV</sequence>
<name>A0A1E3P1H9_WICAA</name>
<feature type="region of interest" description="Disordered" evidence="2">
    <location>
        <begin position="321"/>
        <end position="343"/>
    </location>
</feature>
<dbReference type="GO" id="GO:0016192">
    <property type="term" value="P:vesicle-mediated transport"/>
    <property type="evidence" value="ECO:0007669"/>
    <property type="project" value="InterPro"/>
</dbReference>
<evidence type="ECO:0000256" key="1">
    <source>
        <dbReference type="ARBA" id="ARBA00005352"/>
    </source>
</evidence>
<feature type="domain" description="CCZ1/INTU/HSP4 first Longin" evidence="3">
    <location>
        <begin position="17"/>
        <end position="143"/>
    </location>
</feature>
<accession>A0A1E3P1H9</accession>
<dbReference type="AlphaFoldDB" id="A0A1E3P1H9"/>
<dbReference type="PANTHER" id="PTHR13056:SF0">
    <property type="entry name" value="VACUOLAR FUSION PROTEIN CCZ1 HOMOLOG-RELATED"/>
    <property type="match status" value="1"/>
</dbReference>
<evidence type="ECO:0000256" key="2">
    <source>
        <dbReference type="SAM" id="MobiDB-lite"/>
    </source>
</evidence>
<dbReference type="OrthoDB" id="240546at2759"/>
<keyword evidence="5" id="KW-1185">Reference proteome</keyword>
<evidence type="ECO:0000313" key="5">
    <source>
        <dbReference type="Proteomes" id="UP000094112"/>
    </source>
</evidence>
<protein>
    <recommendedName>
        <fullName evidence="3">CCZ1/INTU/HSP4 first Longin domain-containing protein</fullName>
    </recommendedName>
</protein>
<evidence type="ECO:0000259" key="3">
    <source>
        <dbReference type="Pfam" id="PF19031"/>
    </source>
</evidence>
<dbReference type="InterPro" id="IPR013176">
    <property type="entry name" value="Ccz1"/>
</dbReference>
<organism evidence="4 5">
    <name type="scientific">Wickerhamomyces anomalus (strain ATCC 58044 / CBS 1984 / NCYC 433 / NRRL Y-366-8)</name>
    <name type="common">Yeast</name>
    <name type="synonym">Hansenula anomala</name>
    <dbReference type="NCBI Taxonomy" id="683960"/>
    <lineage>
        <taxon>Eukaryota</taxon>
        <taxon>Fungi</taxon>
        <taxon>Dikarya</taxon>
        <taxon>Ascomycota</taxon>
        <taxon>Saccharomycotina</taxon>
        <taxon>Saccharomycetes</taxon>
        <taxon>Phaffomycetales</taxon>
        <taxon>Wickerhamomycetaceae</taxon>
        <taxon>Wickerhamomyces</taxon>
    </lineage>
</organism>
<evidence type="ECO:0000313" key="4">
    <source>
        <dbReference type="EMBL" id="ODQ59339.1"/>
    </source>
</evidence>
<dbReference type="GO" id="GO:0035658">
    <property type="term" value="C:Mon1-Ccz1 complex"/>
    <property type="evidence" value="ECO:0007669"/>
    <property type="project" value="InterPro"/>
</dbReference>
<dbReference type="STRING" id="683960.A0A1E3P1H9"/>
<dbReference type="InterPro" id="IPR043987">
    <property type="entry name" value="CCZ1/INTU/HSP4_longin_1"/>
</dbReference>
<dbReference type="GeneID" id="30201425"/>
<proteinExistence type="inferred from homology"/>
<dbReference type="PANTHER" id="PTHR13056">
    <property type="entry name" value="VACUOLAR FUSION PROTEIN CCZ1 HOMOLOG-RELATED"/>
    <property type="match status" value="1"/>
</dbReference>
<dbReference type="RefSeq" id="XP_019038546.1">
    <property type="nucleotide sequence ID" value="XM_019184179.1"/>
</dbReference>
<dbReference type="Pfam" id="PF19031">
    <property type="entry name" value="Intu_longin_1"/>
    <property type="match status" value="1"/>
</dbReference>
<comment type="similarity">
    <text evidence="1">Belongs to the CCZ1 family.</text>
</comment>
<dbReference type="Proteomes" id="UP000094112">
    <property type="component" value="Unassembled WGS sequence"/>
</dbReference>
<dbReference type="EMBL" id="KV454211">
    <property type="protein sequence ID" value="ODQ59339.1"/>
    <property type="molecule type" value="Genomic_DNA"/>
</dbReference>